<keyword evidence="5 8" id="KW-0812">Transmembrane</keyword>
<keyword evidence="4" id="KW-1003">Cell membrane</keyword>
<sequence>MCTTIVNGVLVNTVQVPAHEEISVTETALGSSTTPSRFRTPDATDLARVAVFAAIVVVLGLPGGFTVFGGVPITAQTLGVMLAGAVLGPWLGALSMGVVLILTAAGLPLLAGGRGGIGVFLGPSAGYALGFVLGAIVIGLIVHAGGRKPVIWRTAIGMVVGGIVAIYALGIPIQSLVTGLPLGETALTSLVFVPGDLIKAAIATIVVSTLLRAYPRAFRRVWAPKRAESDTLPLP</sequence>
<evidence type="ECO:0000256" key="3">
    <source>
        <dbReference type="ARBA" id="ARBA00022448"/>
    </source>
</evidence>
<gene>
    <name evidence="9" type="ORF">ELQ93_05430</name>
</gene>
<feature type="transmembrane region" description="Helical" evidence="8">
    <location>
        <begin position="156"/>
        <end position="177"/>
    </location>
</feature>
<evidence type="ECO:0000256" key="4">
    <source>
        <dbReference type="ARBA" id="ARBA00022475"/>
    </source>
</evidence>
<evidence type="ECO:0000256" key="1">
    <source>
        <dbReference type="ARBA" id="ARBA00004651"/>
    </source>
</evidence>
<feature type="transmembrane region" description="Helical" evidence="8">
    <location>
        <begin position="125"/>
        <end position="144"/>
    </location>
</feature>
<proteinExistence type="inferred from homology"/>
<dbReference type="Gene3D" id="1.10.1760.20">
    <property type="match status" value="1"/>
</dbReference>
<keyword evidence="10" id="KW-1185">Reference proteome</keyword>
<comment type="similarity">
    <text evidence="2">Belongs to the BioY family.</text>
</comment>
<dbReference type="EMBL" id="RZGY01000001">
    <property type="protein sequence ID" value="RUQ86432.1"/>
    <property type="molecule type" value="Genomic_DNA"/>
</dbReference>
<feature type="transmembrane region" description="Helical" evidence="8">
    <location>
        <begin position="80"/>
        <end position="105"/>
    </location>
</feature>
<organism evidence="9 10">
    <name type="scientific">Labedella gwakjiensis</name>
    <dbReference type="NCBI Taxonomy" id="390269"/>
    <lineage>
        <taxon>Bacteria</taxon>
        <taxon>Bacillati</taxon>
        <taxon>Actinomycetota</taxon>
        <taxon>Actinomycetes</taxon>
        <taxon>Micrococcales</taxon>
        <taxon>Microbacteriaceae</taxon>
        <taxon>Labedella</taxon>
    </lineage>
</organism>
<name>A0ABY0C8W2_9MICO</name>
<dbReference type="Proteomes" id="UP000268291">
    <property type="component" value="Unassembled WGS sequence"/>
</dbReference>
<keyword evidence="3" id="KW-0813">Transport</keyword>
<evidence type="ECO:0000313" key="9">
    <source>
        <dbReference type="EMBL" id="RUQ86432.1"/>
    </source>
</evidence>
<evidence type="ECO:0000256" key="8">
    <source>
        <dbReference type="SAM" id="Phobius"/>
    </source>
</evidence>
<keyword evidence="7 8" id="KW-0472">Membrane</keyword>
<feature type="transmembrane region" description="Helical" evidence="8">
    <location>
        <begin position="197"/>
        <end position="215"/>
    </location>
</feature>
<keyword evidence="6 8" id="KW-1133">Transmembrane helix</keyword>
<protein>
    <submittedName>
        <fullName evidence="9">Biotin transporter BioY</fullName>
    </submittedName>
</protein>
<evidence type="ECO:0000256" key="7">
    <source>
        <dbReference type="ARBA" id="ARBA00023136"/>
    </source>
</evidence>
<comment type="subcellular location">
    <subcellularLocation>
        <location evidence="1">Cell membrane</location>
        <topology evidence="1">Multi-pass membrane protein</topology>
    </subcellularLocation>
</comment>
<reference evidence="9 10" key="1">
    <citation type="submission" date="2018-12" db="EMBL/GenBank/DDBJ databases">
        <authorList>
            <person name="hu s."/>
            <person name="Xu Y."/>
            <person name="Xu B."/>
            <person name="Li F."/>
        </authorList>
    </citation>
    <scope>NUCLEOTIDE SEQUENCE [LARGE SCALE GENOMIC DNA]</scope>
    <source>
        <strain evidence="9 10">KSW2-17</strain>
    </source>
</reference>
<dbReference type="Pfam" id="PF02632">
    <property type="entry name" value="BioY"/>
    <property type="match status" value="1"/>
</dbReference>
<feature type="transmembrane region" description="Helical" evidence="8">
    <location>
        <begin position="46"/>
        <end position="68"/>
    </location>
</feature>
<evidence type="ECO:0000256" key="2">
    <source>
        <dbReference type="ARBA" id="ARBA00010692"/>
    </source>
</evidence>
<evidence type="ECO:0000256" key="5">
    <source>
        <dbReference type="ARBA" id="ARBA00022692"/>
    </source>
</evidence>
<evidence type="ECO:0000256" key="6">
    <source>
        <dbReference type="ARBA" id="ARBA00022989"/>
    </source>
</evidence>
<evidence type="ECO:0000313" key="10">
    <source>
        <dbReference type="Proteomes" id="UP000268291"/>
    </source>
</evidence>
<comment type="caution">
    <text evidence="9">The sequence shown here is derived from an EMBL/GenBank/DDBJ whole genome shotgun (WGS) entry which is preliminary data.</text>
</comment>
<dbReference type="InterPro" id="IPR003784">
    <property type="entry name" value="BioY"/>
</dbReference>
<accession>A0ABY0C8W2</accession>
<dbReference type="PANTHER" id="PTHR34295:SF4">
    <property type="entry name" value="BIOTIN TRANSPORTER BIOY-RELATED"/>
    <property type="match status" value="1"/>
</dbReference>
<dbReference type="PANTHER" id="PTHR34295">
    <property type="entry name" value="BIOTIN TRANSPORTER BIOY"/>
    <property type="match status" value="1"/>
</dbReference>